<comment type="caution">
    <text evidence="1">The sequence shown here is derived from an EMBL/GenBank/DDBJ whole genome shotgun (WGS) entry which is preliminary data.</text>
</comment>
<dbReference type="AlphaFoldDB" id="A0A6V8PJF3"/>
<dbReference type="Proteomes" id="UP000568877">
    <property type="component" value="Unassembled WGS sequence"/>
</dbReference>
<gene>
    <name evidence="1" type="ORF">HKBW3S42_00718</name>
</gene>
<organism evidence="1 2">
    <name type="scientific">Candidatus Hakubella thermalkaliphila</name>
    <dbReference type="NCBI Taxonomy" id="2754717"/>
    <lineage>
        <taxon>Bacteria</taxon>
        <taxon>Bacillati</taxon>
        <taxon>Actinomycetota</taxon>
        <taxon>Actinomycetota incertae sedis</taxon>
        <taxon>Candidatus Hakubellales</taxon>
        <taxon>Candidatus Hakubellaceae</taxon>
        <taxon>Candidatus Hakubella</taxon>
    </lineage>
</organism>
<dbReference type="Gene3D" id="2.160.10.10">
    <property type="entry name" value="Hexapeptide repeat proteins"/>
    <property type="match status" value="1"/>
</dbReference>
<reference evidence="1 2" key="1">
    <citation type="journal article" date="2020" name="Front. Microbiol.">
        <title>Single-cell genomics of novel Actinobacteria with the Wood-Ljungdahl pathway discovered in a serpentinizing system.</title>
        <authorList>
            <person name="Merino N."/>
            <person name="Kawai M."/>
            <person name="Boyd E.S."/>
            <person name="Colman D.R."/>
            <person name="McGlynn S.E."/>
            <person name="Nealson K.H."/>
            <person name="Kurokawa K."/>
            <person name="Hongoh Y."/>
        </authorList>
    </citation>
    <scope>NUCLEOTIDE SEQUENCE [LARGE SCALE GENOMIC DNA]</scope>
    <source>
        <strain evidence="1 2">S42</strain>
    </source>
</reference>
<evidence type="ECO:0000313" key="2">
    <source>
        <dbReference type="Proteomes" id="UP000568877"/>
    </source>
</evidence>
<name>A0A6V8PJF3_9ACTN</name>
<proteinExistence type="predicted"/>
<dbReference type="SUPFAM" id="SSF51161">
    <property type="entry name" value="Trimeric LpxA-like enzymes"/>
    <property type="match status" value="1"/>
</dbReference>
<feature type="non-terminal residue" evidence="1">
    <location>
        <position position="1"/>
    </location>
</feature>
<sequence>GAVVTKDIPEFAIAYGVPARVVRKRTRGEGET</sequence>
<evidence type="ECO:0000313" key="1">
    <source>
        <dbReference type="EMBL" id="GFP32413.1"/>
    </source>
</evidence>
<protein>
    <submittedName>
        <fullName evidence="1">Uncharacterized protein</fullName>
    </submittedName>
</protein>
<accession>A0A6V8PJF3</accession>
<dbReference type="InterPro" id="IPR011004">
    <property type="entry name" value="Trimer_LpxA-like_sf"/>
</dbReference>
<dbReference type="EMBL" id="BLSA01000074">
    <property type="protein sequence ID" value="GFP32413.1"/>
    <property type="molecule type" value="Genomic_DNA"/>
</dbReference>